<reference evidence="3" key="1">
    <citation type="submission" date="2017-08" db="EMBL/GenBank/DDBJ databases">
        <title>A dynamic microbial community with high functional redundancy inhabits the cold, oxic subseafloor aquifer.</title>
        <authorList>
            <person name="Tully B.J."/>
            <person name="Wheat C.G."/>
            <person name="Glazer B.T."/>
            <person name="Huber J.A."/>
        </authorList>
    </citation>
    <scope>NUCLEOTIDE SEQUENCE [LARGE SCALE GENOMIC DNA]</scope>
</reference>
<evidence type="ECO:0000313" key="2">
    <source>
        <dbReference type="EMBL" id="PCJ25597.1"/>
    </source>
</evidence>
<evidence type="ECO:0000313" key="3">
    <source>
        <dbReference type="Proteomes" id="UP000218327"/>
    </source>
</evidence>
<dbReference type="PROSITE" id="PS50995">
    <property type="entry name" value="HTH_MARR_2"/>
    <property type="match status" value="1"/>
</dbReference>
<evidence type="ECO:0000259" key="1">
    <source>
        <dbReference type="PROSITE" id="PS50995"/>
    </source>
</evidence>
<feature type="domain" description="HTH marR-type" evidence="1">
    <location>
        <begin position="11"/>
        <end position="145"/>
    </location>
</feature>
<dbReference type="GO" id="GO:0003700">
    <property type="term" value="F:DNA-binding transcription factor activity"/>
    <property type="evidence" value="ECO:0007669"/>
    <property type="project" value="InterPro"/>
</dbReference>
<gene>
    <name evidence="2" type="ORF">COA96_07175</name>
</gene>
<dbReference type="Proteomes" id="UP000218327">
    <property type="component" value="Unassembled WGS sequence"/>
</dbReference>
<accession>A0A2A5B208</accession>
<dbReference type="InterPro" id="IPR000835">
    <property type="entry name" value="HTH_MarR-typ"/>
</dbReference>
<dbReference type="PANTHER" id="PTHR33164">
    <property type="entry name" value="TRANSCRIPTIONAL REGULATOR, MARR FAMILY"/>
    <property type="match status" value="1"/>
</dbReference>
<dbReference type="SMART" id="SM00347">
    <property type="entry name" value="HTH_MARR"/>
    <property type="match status" value="1"/>
</dbReference>
<organism evidence="2 3">
    <name type="scientific">SAR86 cluster bacterium</name>
    <dbReference type="NCBI Taxonomy" id="2030880"/>
    <lineage>
        <taxon>Bacteria</taxon>
        <taxon>Pseudomonadati</taxon>
        <taxon>Pseudomonadota</taxon>
        <taxon>Gammaproteobacteria</taxon>
        <taxon>SAR86 cluster</taxon>
    </lineage>
</organism>
<proteinExistence type="predicted"/>
<protein>
    <recommendedName>
        <fullName evidence="1">HTH marR-type domain-containing protein</fullName>
    </recommendedName>
</protein>
<dbReference type="PANTHER" id="PTHR33164:SF57">
    <property type="entry name" value="MARR-FAMILY TRANSCRIPTIONAL REGULATOR"/>
    <property type="match status" value="1"/>
</dbReference>
<dbReference type="EMBL" id="NVVJ01000016">
    <property type="protein sequence ID" value="PCJ25597.1"/>
    <property type="molecule type" value="Genomic_DNA"/>
</dbReference>
<dbReference type="PRINTS" id="PR00598">
    <property type="entry name" value="HTHMARR"/>
</dbReference>
<dbReference type="SUPFAM" id="SSF46785">
    <property type="entry name" value="Winged helix' DNA-binding domain"/>
    <property type="match status" value="1"/>
</dbReference>
<dbReference type="Pfam" id="PF12802">
    <property type="entry name" value="MarR_2"/>
    <property type="match status" value="1"/>
</dbReference>
<comment type="caution">
    <text evidence="2">The sequence shown here is derived from an EMBL/GenBank/DDBJ whole genome shotgun (WGS) entry which is preliminary data.</text>
</comment>
<dbReference type="InterPro" id="IPR036388">
    <property type="entry name" value="WH-like_DNA-bd_sf"/>
</dbReference>
<dbReference type="AlphaFoldDB" id="A0A2A5B208"/>
<dbReference type="Gene3D" id="1.10.10.10">
    <property type="entry name" value="Winged helix-like DNA-binding domain superfamily/Winged helix DNA-binding domain"/>
    <property type="match status" value="1"/>
</dbReference>
<dbReference type="InterPro" id="IPR036390">
    <property type="entry name" value="WH_DNA-bd_sf"/>
</dbReference>
<sequence length="149" mass="17234">MLDKKTDKQLKTSLKVLLRDSLEWIEEEQARLLKDSPYADTSNAEFRLFSALRGESKSISQLSRYLGVSRQAVHQTVHKLIEKNIVQLESTENNKRDKLVVITPEGRNVQKVVAEHFQIIEKKVAKNIGSKNLELLRQLLQKNREANNR</sequence>
<dbReference type="InterPro" id="IPR039422">
    <property type="entry name" value="MarR/SlyA-like"/>
</dbReference>
<dbReference type="GO" id="GO:0006950">
    <property type="term" value="P:response to stress"/>
    <property type="evidence" value="ECO:0007669"/>
    <property type="project" value="TreeGrafter"/>
</dbReference>
<name>A0A2A5B208_9GAMM</name>